<evidence type="ECO:0000313" key="3">
    <source>
        <dbReference type="Proteomes" id="UP000037326"/>
    </source>
</evidence>
<comment type="caution">
    <text evidence="2">The sequence shown here is derived from an EMBL/GenBank/DDBJ whole genome shotgun (WGS) entry which is preliminary data.</text>
</comment>
<reference evidence="3" key="1">
    <citation type="submission" date="2015-07" db="EMBL/GenBank/DDBJ databases">
        <authorList>
            <consortium name="Consortium for Microbial Forensics and Genomics (microFORGE)"/>
            <person name="Knight B.M."/>
            <person name="Roberts D.P."/>
            <person name="Lin D."/>
            <person name="Hari K."/>
            <person name="Fletcher J."/>
            <person name="Melcher U."/>
            <person name="Blagden T."/>
            <person name="Winegar R.A."/>
        </authorList>
    </citation>
    <scope>NUCLEOTIDE SEQUENCE [LARGE SCALE GENOMIC DNA]</scope>
    <source>
        <strain evidence="3">DSM 23493</strain>
    </source>
</reference>
<dbReference type="Gene3D" id="3.40.630.30">
    <property type="match status" value="1"/>
</dbReference>
<proteinExistence type="predicted"/>
<dbReference type="AlphaFoldDB" id="A0A0K9FDW8"/>
<dbReference type="EMBL" id="LFXJ01000005">
    <property type="protein sequence ID" value="KMY32685.1"/>
    <property type="molecule type" value="Genomic_DNA"/>
</dbReference>
<sequence length="181" mass="20582">MLVNSQEFYVNELYYTIRSANIEDAQALSDLRLQLDGETENFDREQGEGFIDTKEFEEIIKKDTESPRNLCLVAVVDNRIIGFSRCAGSPLKRIAHKVEFGVGVLKEFWRFGIGKSFLKASVEWADANDIKKMALNVIETNDKAILLYKKLGFEVEGVLKNDKLLSDGNYYNTIVMGRIKA</sequence>
<gene>
    <name evidence="2" type="ORF">ACZ11_11345</name>
</gene>
<dbReference type="Pfam" id="PF00583">
    <property type="entry name" value="Acetyltransf_1"/>
    <property type="match status" value="1"/>
</dbReference>
<dbReference type="SUPFAM" id="SSF55729">
    <property type="entry name" value="Acyl-CoA N-acyltransferases (Nat)"/>
    <property type="match status" value="1"/>
</dbReference>
<organism evidence="2 3">
    <name type="scientific">Lysinibacillus xylanilyticus</name>
    <dbReference type="NCBI Taxonomy" id="582475"/>
    <lineage>
        <taxon>Bacteria</taxon>
        <taxon>Bacillati</taxon>
        <taxon>Bacillota</taxon>
        <taxon>Bacilli</taxon>
        <taxon>Bacillales</taxon>
        <taxon>Bacillaceae</taxon>
        <taxon>Lysinibacillus</taxon>
    </lineage>
</organism>
<dbReference type="InterPro" id="IPR000182">
    <property type="entry name" value="GNAT_dom"/>
</dbReference>
<evidence type="ECO:0000259" key="1">
    <source>
        <dbReference type="PROSITE" id="PS51186"/>
    </source>
</evidence>
<dbReference type="RefSeq" id="WP_049666131.1">
    <property type="nucleotide sequence ID" value="NZ_LFXJ01000005.1"/>
</dbReference>
<dbReference type="GeneID" id="96598832"/>
<dbReference type="InterPro" id="IPR016181">
    <property type="entry name" value="Acyl_CoA_acyltransferase"/>
</dbReference>
<dbReference type="PATRIC" id="fig|582475.4.peg.1880"/>
<name>A0A0K9FDW8_9BACI</name>
<evidence type="ECO:0000313" key="2">
    <source>
        <dbReference type="EMBL" id="KMY32685.1"/>
    </source>
</evidence>
<keyword evidence="2" id="KW-0808">Transferase</keyword>
<dbReference type="PROSITE" id="PS51186">
    <property type="entry name" value="GNAT"/>
    <property type="match status" value="1"/>
</dbReference>
<dbReference type="OrthoDB" id="948250at2"/>
<dbReference type="GO" id="GO:0016747">
    <property type="term" value="F:acyltransferase activity, transferring groups other than amino-acyl groups"/>
    <property type="evidence" value="ECO:0007669"/>
    <property type="project" value="InterPro"/>
</dbReference>
<dbReference type="Proteomes" id="UP000037326">
    <property type="component" value="Unassembled WGS sequence"/>
</dbReference>
<feature type="domain" description="N-acetyltransferase" evidence="1">
    <location>
        <begin position="15"/>
        <end position="177"/>
    </location>
</feature>
<dbReference type="PANTHER" id="PTHR43415:SF3">
    <property type="entry name" value="GNAT-FAMILY ACETYLTRANSFERASE"/>
    <property type="match status" value="1"/>
</dbReference>
<protein>
    <submittedName>
        <fullName evidence="2">GNAT family acetyltransferase</fullName>
    </submittedName>
</protein>
<accession>A0A0K9FDW8</accession>
<dbReference type="CDD" id="cd04301">
    <property type="entry name" value="NAT_SF"/>
    <property type="match status" value="1"/>
</dbReference>
<dbReference type="PANTHER" id="PTHR43415">
    <property type="entry name" value="SPERMIDINE N(1)-ACETYLTRANSFERASE"/>
    <property type="match status" value="1"/>
</dbReference>